<dbReference type="AlphaFoldDB" id="A0A6I8MDU9"/>
<protein>
    <submittedName>
        <fullName evidence="3">Filamentation induced by cAMP protein fic</fullName>
    </submittedName>
</protein>
<accession>A0A6I8MDU9</accession>
<dbReference type="InterPro" id="IPR036597">
    <property type="entry name" value="Fido-like_dom_sf"/>
</dbReference>
<dbReference type="InterPro" id="IPR040198">
    <property type="entry name" value="Fido_containing"/>
</dbReference>
<organism evidence="3 4">
    <name type="scientific">Oceanivirga miroungae</name>
    <dbReference type="NCBI Taxonomy" id="1130046"/>
    <lineage>
        <taxon>Bacteria</taxon>
        <taxon>Fusobacteriati</taxon>
        <taxon>Fusobacteriota</taxon>
        <taxon>Fusobacteriia</taxon>
        <taxon>Fusobacteriales</taxon>
        <taxon>Leptotrichiaceae</taxon>
        <taxon>Oceanivirga</taxon>
    </lineage>
</organism>
<dbReference type="Gene3D" id="1.10.3290.10">
    <property type="entry name" value="Fido-like domain"/>
    <property type="match status" value="1"/>
</dbReference>
<dbReference type="Pfam" id="PF02661">
    <property type="entry name" value="Fic"/>
    <property type="match status" value="1"/>
</dbReference>
<evidence type="ECO:0000313" key="4">
    <source>
        <dbReference type="Proteomes" id="UP000419017"/>
    </source>
</evidence>
<dbReference type="PANTHER" id="PTHR13504:SF38">
    <property type="entry name" value="FIDO DOMAIN-CONTAINING PROTEIN"/>
    <property type="match status" value="1"/>
</dbReference>
<dbReference type="EMBL" id="CABWIB010000001">
    <property type="protein sequence ID" value="VWL85354.1"/>
    <property type="molecule type" value="Genomic_DNA"/>
</dbReference>
<feature type="site" description="Important for autoinhibition of adenylyltransferase activity" evidence="1">
    <location>
        <position position="31"/>
    </location>
</feature>
<feature type="domain" description="Fido" evidence="2">
    <location>
        <begin position="78"/>
        <end position="212"/>
    </location>
</feature>
<dbReference type="SUPFAM" id="SSF140931">
    <property type="entry name" value="Fic-like"/>
    <property type="match status" value="1"/>
</dbReference>
<proteinExistence type="predicted"/>
<name>A0A6I8MDU9_9FUSO</name>
<evidence type="ECO:0000259" key="2">
    <source>
        <dbReference type="PROSITE" id="PS51459"/>
    </source>
</evidence>
<reference evidence="3 4" key="1">
    <citation type="submission" date="2019-10" db="EMBL/GenBank/DDBJ databases">
        <authorList>
            <person name="Blom J."/>
        </authorList>
    </citation>
    <scope>NUCLEOTIDE SEQUENCE [LARGE SCALE GENOMIC DNA]</scope>
    <source>
        <strain evidence="3 4">ES3154-GLU</strain>
    </source>
</reference>
<gene>
    <name evidence="3" type="ORF">OMES3154_00639</name>
</gene>
<dbReference type="Proteomes" id="UP000419017">
    <property type="component" value="Unassembled WGS sequence"/>
</dbReference>
<keyword evidence="4" id="KW-1185">Reference proteome</keyword>
<dbReference type="PROSITE" id="PS51459">
    <property type="entry name" value="FIDO"/>
    <property type="match status" value="1"/>
</dbReference>
<dbReference type="InterPro" id="IPR003812">
    <property type="entry name" value="Fido"/>
</dbReference>
<dbReference type="PANTHER" id="PTHR13504">
    <property type="entry name" value="FIDO DOMAIN-CONTAINING PROTEIN DDB_G0283145"/>
    <property type="match status" value="1"/>
</dbReference>
<evidence type="ECO:0000256" key="1">
    <source>
        <dbReference type="PIRSR" id="PIRSR640198-3"/>
    </source>
</evidence>
<sequence>MEDKFNMTKEQNIFLAKKEIKENIYNALKLEGSNATFLQTKKILEGINDSEVSLDDIQIILNLKNAWKYVLENLDKDINLEFICQINSRVSKNESLDPGIIRYGSVGVTLKNKERYIPEIPDIQKVSEEIKEINLIKNPTEKALKYYLYGMRSQLFWDGNKRTSNLVANSILIREGKGIISVNIDKLDEFQTKLSKFYKSNNYDDLTNFIYNNAIKGLNIDKDLEKKHKSFFIKEELER</sequence>
<dbReference type="RefSeq" id="WP_156683360.1">
    <property type="nucleotide sequence ID" value="NZ_CABWIB010000001.1"/>
</dbReference>
<evidence type="ECO:0000313" key="3">
    <source>
        <dbReference type="EMBL" id="VWL85354.1"/>
    </source>
</evidence>